<gene>
    <name evidence="2" type="ORF">NW112_02245</name>
</gene>
<feature type="region of interest" description="Disordered" evidence="1">
    <location>
        <begin position="1"/>
        <end position="50"/>
    </location>
</feature>
<evidence type="ECO:0000256" key="1">
    <source>
        <dbReference type="SAM" id="MobiDB-lite"/>
    </source>
</evidence>
<reference evidence="2" key="1">
    <citation type="journal article" date="2022" name="Int. J. Mol. Sci.">
        <title>Phenotypic and genotypic virulence characterisation of Staphylococcus pettenkoferi strains isolated from human bloodstream and diabetic foot infections.</title>
        <authorList>
            <person name="Magnan C."/>
        </authorList>
    </citation>
    <scope>NUCLEOTIDE SEQUENCE</scope>
    <source>
        <strain evidence="2">NSP020P</strain>
    </source>
</reference>
<organism evidence="2 3">
    <name type="scientific">Staphylococcus pettenkoferi</name>
    <dbReference type="NCBI Taxonomy" id="170573"/>
    <lineage>
        <taxon>Bacteria</taxon>
        <taxon>Bacillati</taxon>
        <taxon>Bacillota</taxon>
        <taxon>Bacilli</taxon>
        <taxon>Bacillales</taxon>
        <taxon>Staphylococcaceae</taxon>
        <taxon>Staphylococcus</taxon>
    </lineage>
</organism>
<sequence>MEYIKANRTPSEEAALRQQLKQQSRNTRQQESAHVERGDGTKKQITTRKI</sequence>
<protein>
    <submittedName>
        <fullName evidence="2">Uncharacterized protein</fullName>
    </submittedName>
</protein>
<feature type="compositionally biased region" description="Basic and acidic residues" evidence="1">
    <location>
        <begin position="31"/>
        <end position="42"/>
    </location>
</feature>
<proteinExistence type="predicted"/>
<feature type="compositionally biased region" description="Polar residues" evidence="1">
    <location>
        <begin position="19"/>
        <end position="30"/>
    </location>
</feature>
<comment type="caution">
    <text evidence="2">The sequence shown here is derived from an EMBL/GenBank/DDBJ whole genome shotgun (WGS) entry which is preliminary data.</text>
</comment>
<name>A0A9Q4GZ23_9STAP</name>
<dbReference type="RefSeq" id="WP_268211185.1">
    <property type="nucleotide sequence ID" value="NZ_JANSKK010000007.1"/>
</dbReference>
<evidence type="ECO:0000313" key="2">
    <source>
        <dbReference type="EMBL" id="MCY1594055.1"/>
    </source>
</evidence>
<dbReference type="EMBL" id="JANSKX010000008">
    <property type="protein sequence ID" value="MCY1594055.1"/>
    <property type="molecule type" value="Genomic_DNA"/>
</dbReference>
<accession>A0A9Q4GZ23</accession>
<dbReference type="AlphaFoldDB" id="A0A9Q4GZ23"/>
<evidence type="ECO:0000313" key="3">
    <source>
        <dbReference type="Proteomes" id="UP001081438"/>
    </source>
</evidence>
<dbReference type="Proteomes" id="UP001081438">
    <property type="component" value="Unassembled WGS sequence"/>
</dbReference>